<proteinExistence type="predicted"/>
<organism evidence="1 2">
    <name type="scientific">Sediminicola luteus</name>
    <dbReference type="NCBI Taxonomy" id="319238"/>
    <lineage>
        <taxon>Bacteria</taxon>
        <taxon>Pseudomonadati</taxon>
        <taxon>Bacteroidota</taxon>
        <taxon>Flavobacteriia</taxon>
        <taxon>Flavobacteriales</taxon>
        <taxon>Flavobacteriaceae</taxon>
        <taxon>Sediminicola</taxon>
    </lineage>
</organism>
<name>A0ABV2TU28_9FLAO</name>
<dbReference type="InterPro" id="IPR036583">
    <property type="entry name" value="23S_rRNA_IVS_sf"/>
</dbReference>
<dbReference type="SUPFAM" id="SSF158446">
    <property type="entry name" value="IVS-encoded protein-like"/>
    <property type="match status" value="1"/>
</dbReference>
<comment type="caution">
    <text evidence="1">The sequence shown here is derived from an EMBL/GenBank/DDBJ whole genome shotgun (WGS) entry which is preliminary data.</text>
</comment>
<dbReference type="InterPro" id="IPR012657">
    <property type="entry name" value="23S_rRNA-intervening_sequence"/>
</dbReference>
<sequence length="117" mass="13403">MEVKSHKDLKVWKESMELVIIIYAATKEFPKDELYGLTSQIRRASISIPSNIAEGAGRNGSKEFIRFLYIALGSLSELETQIEIALKLNYVKNLDDVILKIIYIRRMLSKLITSLKQ</sequence>
<dbReference type="EMBL" id="JBEWYP010000002">
    <property type="protein sequence ID" value="MET7028781.1"/>
    <property type="molecule type" value="Genomic_DNA"/>
</dbReference>
<dbReference type="NCBIfam" id="TIGR02436">
    <property type="entry name" value="four helix bundle protein"/>
    <property type="match status" value="1"/>
</dbReference>
<evidence type="ECO:0000313" key="1">
    <source>
        <dbReference type="EMBL" id="MET7028781.1"/>
    </source>
</evidence>
<dbReference type="PANTHER" id="PTHR38471:SF2">
    <property type="entry name" value="FOUR HELIX BUNDLE PROTEIN"/>
    <property type="match status" value="1"/>
</dbReference>
<dbReference type="Pfam" id="PF05635">
    <property type="entry name" value="23S_rRNA_IVP"/>
    <property type="match status" value="1"/>
</dbReference>
<dbReference type="Gene3D" id="1.20.1440.60">
    <property type="entry name" value="23S rRNA-intervening sequence"/>
    <property type="match status" value="1"/>
</dbReference>
<reference evidence="1 2" key="1">
    <citation type="submission" date="2024-07" db="EMBL/GenBank/DDBJ databases">
        <title>The genome sequence of type strain Sediminicola luteus GDMCC 1.2596T.</title>
        <authorList>
            <person name="Liu Y."/>
        </authorList>
    </citation>
    <scope>NUCLEOTIDE SEQUENCE [LARGE SCALE GENOMIC DNA]</scope>
    <source>
        <strain evidence="1 2">GDMCC 1.2596</strain>
    </source>
</reference>
<keyword evidence="2" id="KW-1185">Reference proteome</keyword>
<protein>
    <submittedName>
        <fullName evidence="1">Four helix bundle protein</fullName>
    </submittedName>
</protein>
<evidence type="ECO:0000313" key="2">
    <source>
        <dbReference type="Proteomes" id="UP001549773"/>
    </source>
</evidence>
<dbReference type="NCBIfam" id="NF008911">
    <property type="entry name" value="PRK12275.1-2"/>
    <property type="match status" value="1"/>
</dbReference>
<dbReference type="RefSeq" id="WP_354617613.1">
    <property type="nucleotide sequence ID" value="NZ_JBEWYP010000002.1"/>
</dbReference>
<accession>A0ABV2TU28</accession>
<dbReference type="Proteomes" id="UP001549773">
    <property type="component" value="Unassembled WGS sequence"/>
</dbReference>
<dbReference type="CDD" id="cd16377">
    <property type="entry name" value="23S_rRNA_IVP_like"/>
    <property type="match status" value="1"/>
</dbReference>
<gene>
    <name evidence="1" type="ORF">ABXZ32_05220</name>
</gene>
<dbReference type="PANTHER" id="PTHR38471">
    <property type="entry name" value="FOUR HELIX BUNDLE PROTEIN"/>
    <property type="match status" value="1"/>
</dbReference>